<dbReference type="EMBL" id="MLJW01005605">
    <property type="protein sequence ID" value="OIQ67938.1"/>
    <property type="molecule type" value="Genomic_DNA"/>
</dbReference>
<gene>
    <name evidence="1" type="ORF">GALL_504810</name>
</gene>
<evidence type="ECO:0000313" key="1">
    <source>
        <dbReference type="EMBL" id="OIQ67938.1"/>
    </source>
</evidence>
<accession>A0A1J5P9Q8</accession>
<protein>
    <submittedName>
        <fullName evidence="1">Uncharacterized protein</fullName>
    </submittedName>
</protein>
<proteinExistence type="predicted"/>
<comment type="caution">
    <text evidence="1">The sequence shown here is derived from an EMBL/GenBank/DDBJ whole genome shotgun (WGS) entry which is preliminary data.</text>
</comment>
<organism evidence="1">
    <name type="scientific">mine drainage metagenome</name>
    <dbReference type="NCBI Taxonomy" id="410659"/>
    <lineage>
        <taxon>unclassified sequences</taxon>
        <taxon>metagenomes</taxon>
        <taxon>ecological metagenomes</taxon>
    </lineage>
</organism>
<name>A0A1J5P9Q8_9ZZZZ</name>
<dbReference type="AlphaFoldDB" id="A0A1J5P9Q8"/>
<sequence>MNQTTQLRAVADLAGKMAAGSDPDRPDDPRLERLLAEMRALAEILPCAKSPAADWEAAEEASFDNLPV</sequence>
<reference evidence="1" key="1">
    <citation type="submission" date="2016-10" db="EMBL/GenBank/DDBJ databases">
        <title>Sequence of Gallionella enrichment culture.</title>
        <authorList>
            <person name="Poehlein A."/>
            <person name="Muehling M."/>
            <person name="Daniel R."/>
        </authorList>
    </citation>
    <scope>NUCLEOTIDE SEQUENCE</scope>
</reference>